<dbReference type="SUPFAM" id="SSF101386">
    <property type="entry name" value="all-alpha NTP pyrophosphatases"/>
    <property type="match status" value="1"/>
</dbReference>
<sequence>MRDLDALSQLVQSFCDDRDWGQYHNPKDLAIGVSTEANELLDLFRFKSDIDMRNMMTDPLQRKAIGQELADVFYFLLRFSQLYSFDLDIELHKKMFQNNEKYPLEKSKGKNKKYNEIS</sequence>
<dbReference type="CDD" id="cd11537">
    <property type="entry name" value="NTP-PPase_RS21-C6_like"/>
    <property type="match status" value="1"/>
</dbReference>
<dbReference type="PIRSF" id="PIRSF029826">
    <property type="entry name" value="UCP029826_pph"/>
    <property type="match status" value="1"/>
</dbReference>
<dbReference type="AlphaFoldDB" id="A0A971M5S3"/>
<name>A0A971M5S3_9BACT</name>
<reference evidence="1" key="1">
    <citation type="journal article" date="2020" name="Biotechnol. Biofuels">
        <title>New insights from the biogas microbiome by comprehensive genome-resolved metagenomics of nearly 1600 species originating from multiple anaerobic digesters.</title>
        <authorList>
            <person name="Campanaro S."/>
            <person name="Treu L."/>
            <person name="Rodriguez-R L.M."/>
            <person name="Kovalovszki A."/>
            <person name="Ziels R.M."/>
            <person name="Maus I."/>
            <person name="Zhu X."/>
            <person name="Kougias P.G."/>
            <person name="Basile A."/>
            <person name="Luo G."/>
            <person name="Schluter A."/>
            <person name="Konstantinidis K.T."/>
            <person name="Angelidaki I."/>
        </authorList>
    </citation>
    <scope>NUCLEOTIDE SEQUENCE</scope>
    <source>
        <strain evidence="1">AS06rmzACSIP_7</strain>
    </source>
</reference>
<organism evidence="1 2">
    <name type="scientific">Syntrophorhabdus aromaticivorans</name>
    <dbReference type="NCBI Taxonomy" id="328301"/>
    <lineage>
        <taxon>Bacteria</taxon>
        <taxon>Pseudomonadati</taxon>
        <taxon>Thermodesulfobacteriota</taxon>
        <taxon>Syntrophorhabdia</taxon>
        <taxon>Syntrophorhabdales</taxon>
        <taxon>Syntrophorhabdaceae</taxon>
        <taxon>Syntrophorhabdus</taxon>
    </lineage>
</organism>
<evidence type="ECO:0000313" key="1">
    <source>
        <dbReference type="EMBL" id="NLW36314.1"/>
    </source>
</evidence>
<accession>A0A971M5S3</accession>
<protein>
    <submittedName>
        <fullName evidence="1">Nucleotide pyrophosphohydrolase</fullName>
    </submittedName>
</protein>
<dbReference type="InterPro" id="IPR052555">
    <property type="entry name" value="dCTP_Pyrophosphatase"/>
</dbReference>
<proteinExistence type="predicted"/>
<comment type="caution">
    <text evidence="1">The sequence shown here is derived from an EMBL/GenBank/DDBJ whole genome shotgun (WGS) entry which is preliminary data.</text>
</comment>
<dbReference type="Gene3D" id="1.10.287.1080">
    <property type="entry name" value="MazG-like"/>
    <property type="match status" value="1"/>
</dbReference>
<dbReference type="EMBL" id="JAAYEE010000234">
    <property type="protein sequence ID" value="NLW36314.1"/>
    <property type="molecule type" value="Genomic_DNA"/>
</dbReference>
<reference evidence="1" key="2">
    <citation type="submission" date="2020-01" db="EMBL/GenBank/DDBJ databases">
        <authorList>
            <person name="Campanaro S."/>
        </authorList>
    </citation>
    <scope>NUCLEOTIDE SEQUENCE</scope>
    <source>
        <strain evidence="1">AS06rmzACSIP_7</strain>
    </source>
</reference>
<dbReference type="Proteomes" id="UP000777265">
    <property type="component" value="Unassembled WGS sequence"/>
</dbReference>
<dbReference type="Pfam" id="PF12643">
    <property type="entry name" value="MazG-like"/>
    <property type="match status" value="1"/>
</dbReference>
<dbReference type="GO" id="GO:0009143">
    <property type="term" value="P:nucleoside triphosphate catabolic process"/>
    <property type="evidence" value="ECO:0007669"/>
    <property type="project" value="InterPro"/>
</dbReference>
<dbReference type="InterPro" id="IPR025984">
    <property type="entry name" value="DCTPP"/>
</dbReference>
<dbReference type="PANTHER" id="PTHR46523">
    <property type="entry name" value="DCTP PYROPHOSPHATASE 1"/>
    <property type="match status" value="1"/>
</dbReference>
<dbReference type="PANTHER" id="PTHR46523:SF1">
    <property type="entry name" value="DCTP PYROPHOSPHATASE 1"/>
    <property type="match status" value="1"/>
</dbReference>
<evidence type="ECO:0000313" key="2">
    <source>
        <dbReference type="Proteomes" id="UP000777265"/>
    </source>
</evidence>
<dbReference type="GO" id="GO:0047429">
    <property type="term" value="F:nucleoside triphosphate diphosphatase activity"/>
    <property type="evidence" value="ECO:0007669"/>
    <property type="project" value="InterPro"/>
</dbReference>
<gene>
    <name evidence="1" type="ORF">GXY80_12695</name>
</gene>